<dbReference type="SUPFAM" id="SSF47413">
    <property type="entry name" value="lambda repressor-like DNA-binding domains"/>
    <property type="match status" value="1"/>
</dbReference>
<dbReference type="SUPFAM" id="SSF50118">
    <property type="entry name" value="Cell growth inhibitor/plasmid maintenance toxic component"/>
    <property type="match status" value="1"/>
</dbReference>
<feature type="region of interest" description="Disordered" evidence="1">
    <location>
        <begin position="1"/>
        <end position="33"/>
    </location>
</feature>
<dbReference type="SUPFAM" id="SSF50475">
    <property type="entry name" value="FMN-binding split barrel"/>
    <property type="match status" value="1"/>
</dbReference>
<keyword evidence="3" id="KW-0238">DNA-binding</keyword>
<organism evidence="3 4">
    <name type="scientific">Streptomyces naganishii JCM 4654</name>
    <dbReference type="NCBI Taxonomy" id="1306179"/>
    <lineage>
        <taxon>Bacteria</taxon>
        <taxon>Bacillati</taxon>
        <taxon>Actinomycetota</taxon>
        <taxon>Actinomycetes</taxon>
        <taxon>Kitasatosporales</taxon>
        <taxon>Streptomycetaceae</taxon>
        <taxon>Streptomyces</taxon>
    </lineage>
</organism>
<keyword evidence="4" id="KW-1185">Reference proteome</keyword>
<evidence type="ECO:0000313" key="3">
    <source>
        <dbReference type="EMBL" id="GHD97151.1"/>
    </source>
</evidence>
<dbReference type="InterPro" id="IPR001387">
    <property type="entry name" value="Cro/C1-type_HTH"/>
</dbReference>
<evidence type="ECO:0000313" key="4">
    <source>
        <dbReference type="Proteomes" id="UP000608955"/>
    </source>
</evidence>
<dbReference type="GO" id="GO:0003677">
    <property type="term" value="F:DNA binding"/>
    <property type="evidence" value="ECO:0007669"/>
    <property type="project" value="UniProtKB-KW"/>
</dbReference>
<sequence>MHARLGDRLVVESPATGATRRDGEIVGLHHDDGTPPYDVRWSDTGEVSLVFPGPDAHVRHLGHEEPPAGEGPRARGAAPPGASRAGDFGRRLADARRRQGLGLEETAARARMSPQYLAYLEQRPSEPGMATLLRLADALGTTLVALRGGDQDLPPGQGQALLHPRLTDLGADECRALLSTHGVGRVALTGPDGPAVLPVNYDVVDDALYFRTAPDAAPAAAVGQEVAFEVDHVDETMSRGWSVLAVGRAEAVTDPEAVRRLAERARSTPWAGGPRPLWVRIAPTRLTGRRITPAGG</sequence>
<gene>
    <name evidence="3" type="ORF">GCM10010508_68620</name>
</gene>
<dbReference type="AlphaFoldDB" id="A0A918YAP1"/>
<dbReference type="Gene3D" id="1.10.260.40">
    <property type="entry name" value="lambda repressor-like DNA-binding domains"/>
    <property type="match status" value="1"/>
</dbReference>
<dbReference type="EMBL" id="BMVF01000035">
    <property type="protein sequence ID" value="GHD97151.1"/>
    <property type="molecule type" value="Genomic_DNA"/>
</dbReference>
<proteinExistence type="predicted"/>
<feature type="domain" description="HTH cro/C1-type" evidence="2">
    <location>
        <begin position="92"/>
        <end position="146"/>
    </location>
</feature>
<dbReference type="RefSeq" id="WP_190181771.1">
    <property type="nucleotide sequence ID" value="NZ_BMVF01000035.1"/>
</dbReference>
<reference evidence="3" key="1">
    <citation type="journal article" date="2014" name="Int. J. Syst. Evol. Microbiol.">
        <title>Complete genome sequence of Corynebacterium casei LMG S-19264T (=DSM 44701T), isolated from a smear-ripened cheese.</title>
        <authorList>
            <consortium name="US DOE Joint Genome Institute (JGI-PGF)"/>
            <person name="Walter F."/>
            <person name="Albersmeier A."/>
            <person name="Kalinowski J."/>
            <person name="Ruckert C."/>
        </authorList>
    </citation>
    <scope>NUCLEOTIDE SEQUENCE</scope>
    <source>
        <strain evidence="3">JCM 4654</strain>
    </source>
</reference>
<dbReference type="Pfam" id="PF12900">
    <property type="entry name" value="Pyridox_ox_2"/>
    <property type="match status" value="1"/>
</dbReference>
<dbReference type="Pfam" id="PF13560">
    <property type="entry name" value="HTH_31"/>
    <property type="match status" value="1"/>
</dbReference>
<feature type="compositionally biased region" description="Basic and acidic residues" evidence="1">
    <location>
        <begin position="1"/>
        <end position="10"/>
    </location>
</feature>
<protein>
    <submittedName>
        <fullName evidence="3">DNA-binding protein</fullName>
    </submittedName>
</protein>
<dbReference type="SMART" id="SM00530">
    <property type="entry name" value="HTH_XRE"/>
    <property type="match status" value="1"/>
</dbReference>
<comment type="caution">
    <text evidence="3">The sequence shown here is derived from an EMBL/GenBank/DDBJ whole genome shotgun (WGS) entry which is preliminary data.</text>
</comment>
<feature type="region of interest" description="Disordered" evidence="1">
    <location>
        <begin position="59"/>
        <end position="90"/>
    </location>
</feature>
<dbReference type="InterPro" id="IPR015035">
    <property type="entry name" value="DUF1918"/>
</dbReference>
<evidence type="ECO:0000259" key="2">
    <source>
        <dbReference type="PROSITE" id="PS50943"/>
    </source>
</evidence>
<dbReference type="Proteomes" id="UP000608955">
    <property type="component" value="Unassembled WGS sequence"/>
</dbReference>
<feature type="compositionally biased region" description="Low complexity" evidence="1">
    <location>
        <begin position="68"/>
        <end position="86"/>
    </location>
</feature>
<dbReference type="PROSITE" id="PS50943">
    <property type="entry name" value="HTH_CROC1"/>
    <property type="match status" value="1"/>
</dbReference>
<evidence type="ECO:0000256" key="1">
    <source>
        <dbReference type="SAM" id="MobiDB-lite"/>
    </source>
</evidence>
<dbReference type="Gene3D" id="2.30.110.10">
    <property type="entry name" value="Electron Transport, Fmn-binding Protein, Chain A"/>
    <property type="match status" value="1"/>
</dbReference>
<dbReference type="InterPro" id="IPR010982">
    <property type="entry name" value="Lambda_DNA-bd_dom_sf"/>
</dbReference>
<dbReference type="CDD" id="cd00093">
    <property type="entry name" value="HTH_XRE"/>
    <property type="match status" value="1"/>
</dbReference>
<dbReference type="InterPro" id="IPR024747">
    <property type="entry name" value="Pyridox_Oxase-rel"/>
</dbReference>
<dbReference type="Gene3D" id="2.30.30.440">
    <property type="entry name" value="Domain of unknown function DUF1918"/>
    <property type="match status" value="1"/>
</dbReference>
<name>A0A918YAP1_9ACTN</name>
<feature type="compositionally biased region" description="Basic and acidic residues" evidence="1">
    <location>
        <begin position="19"/>
        <end position="33"/>
    </location>
</feature>
<accession>A0A918YAP1</accession>
<dbReference type="InterPro" id="IPR012349">
    <property type="entry name" value="Split_barrel_FMN-bd"/>
</dbReference>
<reference evidence="3" key="2">
    <citation type="submission" date="2020-09" db="EMBL/GenBank/DDBJ databases">
        <authorList>
            <person name="Sun Q."/>
            <person name="Ohkuma M."/>
        </authorList>
    </citation>
    <scope>NUCLEOTIDE SEQUENCE</scope>
    <source>
        <strain evidence="3">JCM 4654</strain>
    </source>
</reference>
<dbReference type="Pfam" id="PF08940">
    <property type="entry name" value="DUF1918"/>
    <property type="match status" value="1"/>
</dbReference>